<dbReference type="EMBL" id="LPJR01000077">
    <property type="protein sequence ID" value="KWF20564.1"/>
    <property type="molecule type" value="Genomic_DNA"/>
</dbReference>
<dbReference type="InterPro" id="IPR015942">
    <property type="entry name" value="Asp/Glu/hydantoin_racemase"/>
</dbReference>
<accession>A0A132E8U9</accession>
<reference evidence="2 3" key="1">
    <citation type="submission" date="2015-11" db="EMBL/GenBank/DDBJ databases">
        <title>Expanding the genomic diversity of Burkholderia species for the development of highly accurate diagnostics.</title>
        <authorList>
            <person name="Sahl J."/>
            <person name="Keim P."/>
            <person name="Wagner D."/>
        </authorList>
    </citation>
    <scope>NUCLEOTIDE SEQUENCE [LARGE SCALE GENOMIC DNA]</scope>
    <source>
        <strain evidence="2 3">MSMB368WGS</strain>
    </source>
</reference>
<sequence>MSQRIMILNPWGADYMDKAAEDVVAPYLNARTDLVCNSLGSDASPMPWPVQSSLELVVDKARKAQVAGFDAIVIGCCADPFLADVRRAVSIPVVGLTESFCVTAHNRGKVTLMIRGLADAYLPLIPTQNDWKNNWSARALGYGLRPDQFSVRRVFVPGHPDPETLADLTARDQAKLRDLTVAAMNDALHADGLEQTLAAAEADGAKAVYFACAFWGGPIRDLGEKAKAFGISVVNPLVSGVSYAEHLLLSRG</sequence>
<dbReference type="Proteomes" id="UP000062912">
    <property type="component" value="Unassembled WGS sequence"/>
</dbReference>
<protein>
    <recommendedName>
        <fullName evidence="4">Hydantoin racemase</fullName>
    </recommendedName>
</protein>
<evidence type="ECO:0000313" key="2">
    <source>
        <dbReference type="EMBL" id="KWF20564.1"/>
    </source>
</evidence>
<organism evidence="2 3">
    <name type="scientific">Burkholderia pseudomultivorans</name>
    <dbReference type="NCBI Taxonomy" id="1207504"/>
    <lineage>
        <taxon>Bacteria</taxon>
        <taxon>Pseudomonadati</taxon>
        <taxon>Pseudomonadota</taxon>
        <taxon>Betaproteobacteria</taxon>
        <taxon>Burkholderiales</taxon>
        <taxon>Burkholderiaceae</taxon>
        <taxon>Burkholderia</taxon>
        <taxon>Burkholderia cepacia complex</taxon>
    </lineage>
</organism>
<evidence type="ECO:0000256" key="1">
    <source>
        <dbReference type="ARBA" id="ARBA00038414"/>
    </source>
</evidence>
<gene>
    <name evidence="2" type="ORF">WT56_29780</name>
</gene>
<comment type="similarity">
    <text evidence="1">Belongs to the HyuE racemase family.</text>
</comment>
<dbReference type="Gene3D" id="3.40.50.12500">
    <property type="match status" value="1"/>
</dbReference>
<evidence type="ECO:0000313" key="3">
    <source>
        <dbReference type="Proteomes" id="UP000062912"/>
    </source>
</evidence>
<dbReference type="AlphaFoldDB" id="A0A132E8U9"/>
<comment type="caution">
    <text evidence="2">The sequence shown here is derived from an EMBL/GenBank/DDBJ whole genome shotgun (WGS) entry which is preliminary data.</text>
</comment>
<proteinExistence type="inferred from homology"/>
<dbReference type="GO" id="GO:0047661">
    <property type="term" value="F:amino-acid racemase activity"/>
    <property type="evidence" value="ECO:0007669"/>
    <property type="project" value="InterPro"/>
</dbReference>
<dbReference type="Pfam" id="PF01177">
    <property type="entry name" value="Asp_Glu_race"/>
    <property type="match status" value="1"/>
</dbReference>
<evidence type="ECO:0008006" key="4">
    <source>
        <dbReference type="Google" id="ProtNLM"/>
    </source>
</evidence>
<dbReference type="InterPro" id="IPR053714">
    <property type="entry name" value="Iso_Racemase_Enz_sf"/>
</dbReference>
<name>A0A132E8U9_9BURK</name>